<evidence type="ECO:0000256" key="3">
    <source>
        <dbReference type="ARBA" id="ARBA00022833"/>
    </source>
</evidence>
<dbReference type="PROSITE" id="PS50089">
    <property type="entry name" value="ZF_RING_2"/>
    <property type="match status" value="1"/>
</dbReference>
<evidence type="ECO:0000259" key="7">
    <source>
        <dbReference type="PROSITE" id="PS50119"/>
    </source>
</evidence>
<keyword evidence="10" id="KW-1185">Reference proteome</keyword>
<dbReference type="InterPro" id="IPR017907">
    <property type="entry name" value="Znf_RING_CS"/>
</dbReference>
<dbReference type="STRING" id="8010.ENSELUP00000021354"/>
<dbReference type="GeneID" id="105009747"/>
<evidence type="ECO:0000256" key="2">
    <source>
        <dbReference type="ARBA" id="ARBA00022771"/>
    </source>
</evidence>
<dbReference type="GO" id="GO:0004842">
    <property type="term" value="F:ubiquitin-protein transferase activity"/>
    <property type="evidence" value="ECO:0007669"/>
    <property type="project" value="InterPro"/>
</dbReference>
<feature type="domain" description="B30.2/SPRY" evidence="8">
    <location>
        <begin position="274"/>
        <end position="462"/>
    </location>
</feature>
<dbReference type="InterPro" id="IPR050143">
    <property type="entry name" value="TRIM/RBCC"/>
</dbReference>
<dbReference type="SUPFAM" id="SSF57850">
    <property type="entry name" value="RING/U-box"/>
    <property type="match status" value="1"/>
</dbReference>
<reference evidence="9" key="2">
    <citation type="submission" date="2020-02" db="EMBL/GenBank/DDBJ databases">
        <title>Esox lucius (northern pike) genome, fEsoLuc1, primary haplotype.</title>
        <authorList>
            <person name="Myers G."/>
            <person name="Karagic N."/>
            <person name="Meyer A."/>
            <person name="Pippel M."/>
            <person name="Reichard M."/>
            <person name="Winkler S."/>
            <person name="Tracey A."/>
            <person name="Sims Y."/>
            <person name="Howe K."/>
            <person name="Rhie A."/>
            <person name="Formenti G."/>
            <person name="Durbin R."/>
            <person name="Fedrigo O."/>
            <person name="Jarvis E.D."/>
        </authorList>
    </citation>
    <scope>NUCLEOTIDE SEQUENCE [LARGE SCALE GENOMIC DNA]</scope>
</reference>
<sequence length="462" mass="53033">MAATLSLMEEHLLCPVCLDIFRNPVVLKCSHSFCEDCLQKYWKNVENLFCPVCRKECSSEEPSLSLALKSLCNSIQKFTEKNKAEHNCQLHGEHLKLFCFDDKQPICVVCHTSKKHKGHDCSPIEEAVPDLKSELQAMVFTLMNKLQNKNAAKITHQNWLEHIKGQAQCAEEQIRREFKKLHQFLEEEETARIAALKEEKQQKEGVMQEQAEALMRDMATLSETIIVVKKEMDVDNITFLKNYTAIHNRSNCISTGTEDTEIVSGTLIDMAKHLGSLKFKVWEKMLEFVDHNPVTLDPNTMSTKLAVNDDLSILKYCDERQNLPNNTERFQNIGVLGSEGFTKGIHFWDVEVGDNDNWILGVAKESIPRKRLVKMLPQSGLWVLRYVSGKYKAGTKPLVQMKLDESPKVIRVQLDCDQGEVTFYDLTRNTPLFTFNDEFPEKVFPYFNTQSHICPLRLLKSV</sequence>
<dbReference type="PANTHER" id="PTHR24103">
    <property type="entry name" value="E3 UBIQUITIN-PROTEIN LIGASE TRIM"/>
    <property type="match status" value="1"/>
</dbReference>
<dbReference type="GeneTree" id="ENSGT00970000193390"/>
<evidence type="ECO:0000256" key="5">
    <source>
        <dbReference type="SAM" id="Coils"/>
    </source>
</evidence>
<dbReference type="InterPro" id="IPR006574">
    <property type="entry name" value="PRY"/>
</dbReference>
<dbReference type="Ensembl" id="ENSELUT00000032007.3">
    <property type="protein sequence ID" value="ENSELUP00000021354.2"/>
    <property type="gene ID" value="ENSELUG00000020437.3"/>
</dbReference>
<dbReference type="KEGG" id="els:105009747"/>
<dbReference type="GO" id="GO:0008270">
    <property type="term" value="F:zinc ion binding"/>
    <property type="evidence" value="ECO:0007669"/>
    <property type="project" value="UniProtKB-KW"/>
</dbReference>
<dbReference type="InterPro" id="IPR001841">
    <property type="entry name" value="Znf_RING"/>
</dbReference>
<evidence type="ECO:0000313" key="10">
    <source>
        <dbReference type="Proteomes" id="UP000265140"/>
    </source>
</evidence>
<dbReference type="InterPro" id="IPR013320">
    <property type="entry name" value="ConA-like_dom_sf"/>
</dbReference>
<dbReference type="Pfam" id="PF00643">
    <property type="entry name" value="zf-B_box"/>
    <property type="match status" value="1"/>
</dbReference>
<protein>
    <submittedName>
        <fullName evidence="9">Uncharacterized protein</fullName>
    </submittedName>
</protein>
<dbReference type="AlphaFoldDB" id="A0A3P8YXQ6"/>
<dbReference type="SMART" id="SM00504">
    <property type="entry name" value="Ubox"/>
    <property type="match status" value="1"/>
</dbReference>
<reference evidence="9" key="4">
    <citation type="submission" date="2025-09" db="UniProtKB">
        <authorList>
            <consortium name="Ensembl"/>
        </authorList>
    </citation>
    <scope>IDENTIFICATION</scope>
</reference>
<dbReference type="CDD" id="cd12893">
    <property type="entry name" value="SPRY_PRY_TRIM35"/>
    <property type="match status" value="1"/>
</dbReference>
<keyword evidence="5" id="KW-0175">Coiled coil</keyword>
<dbReference type="InterPro" id="IPR013083">
    <property type="entry name" value="Znf_RING/FYVE/PHD"/>
</dbReference>
<dbReference type="SUPFAM" id="SSF49899">
    <property type="entry name" value="Concanavalin A-like lectins/glucanases"/>
    <property type="match status" value="1"/>
</dbReference>
<evidence type="ECO:0000259" key="6">
    <source>
        <dbReference type="PROSITE" id="PS50089"/>
    </source>
</evidence>
<reference evidence="9" key="3">
    <citation type="submission" date="2025-08" db="UniProtKB">
        <authorList>
            <consortium name="Ensembl"/>
        </authorList>
    </citation>
    <scope>IDENTIFICATION</scope>
</reference>
<dbReference type="SMART" id="SM00449">
    <property type="entry name" value="SPRY"/>
    <property type="match status" value="1"/>
</dbReference>
<evidence type="ECO:0000256" key="1">
    <source>
        <dbReference type="ARBA" id="ARBA00022723"/>
    </source>
</evidence>
<dbReference type="PROSITE" id="PS00518">
    <property type="entry name" value="ZF_RING_1"/>
    <property type="match status" value="1"/>
</dbReference>
<dbReference type="Gene3D" id="3.30.160.60">
    <property type="entry name" value="Classic Zinc Finger"/>
    <property type="match status" value="1"/>
</dbReference>
<dbReference type="Pfam" id="PF13445">
    <property type="entry name" value="zf-RING_UBOX"/>
    <property type="match status" value="1"/>
</dbReference>
<dbReference type="Gene3D" id="3.30.40.10">
    <property type="entry name" value="Zinc/RING finger domain, C3HC4 (zinc finger)"/>
    <property type="match status" value="1"/>
</dbReference>
<dbReference type="InterPro" id="IPR003613">
    <property type="entry name" value="Ubox_domain"/>
</dbReference>
<dbReference type="Gene3D" id="2.60.120.920">
    <property type="match status" value="1"/>
</dbReference>
<feature type="coiled-coil region" evidence="5">
    <location>
        <begin position="167"/>
        <end position="213"/>
    </location>
</feature>
<dbReference type="Bgee" id="ENSELUG00000020437">
    <property type="expression patterns" value="Expressed in stomach and 11 other cell types or tissues"/>
</dbReference>
<dbReference type="SUPFAM" id="SSF57845">
    <property type="entry name" value="B-box zinc-binding domain"/>
    <property type="match status" value="1"/>
</dbReference>
<dbReference type="OrthoDB" id="9049620at2759"/>
<evidence type="ECO:0000313" key="9">
    <source>
        <dbReference type="Ensembl" id="ENSELUP00000021354.2"/>
    </source>
</evidence>
<dbReference type="SMART" id="SM00184">
    <property type="entry name" value="RING"/>
    <property type="match status" value="1"/>
</dbReference>
<dbReference type="InterPro" id="IPR003879">
    <property type="entry name" value="Butyrophylin_SPRY"/>
</dbReference>
<accession>A0A3P8YXQ6</accession>
<feature type="domain" description="B box-type" evidence="7">
    <location>
        <begin position="83"/>
        <end position="124"/>
    </location>
</feature>
<feature type="domain" description="RING-type" evidence="6">
    <location>
        <begin position="14"/>
        <end position="54"/>
    </location>
</feature>
<name>A0A3P8YXQ6_ESOLU</name>
<dbReference type="PROSITE" id="PS50188">
    <property type="entry name" value="B302_SPRY"/>
    <property type="match status" value="1"/>
</dbReference>
<dbReference type="RefSeq" id="XP_010867478.1">
    <property type="nucleotide sequence ID" value="XM_010869176.5"/>
</dbReference>
<dbReference type="PROSITE" id="PS50119">
    <property type="entry name" value="ZF_BBOX"/>
    <property type="match status" value="1"/>
</dbReference>
<proteinExistence type="predicted"/>
<evidence type="ECO:0000259" key="8">
    <source>
        <dbReference type="PROSITE" id="PS50188"/>
    </source>
</evidence>
<dbReference type="OMA" id="MEACNIA"/>
<evidence type="ECO:0000256" key="4">
    <source>
        <dbReference type="PROSITE-ProRule" id="PRU00024"/>
    </source>
</evidence>
<organism evidence="9 10">
    <name type="scientific">Esox lucius</name>
    <name type="common">Northern pike</name>
    <dbReference type="NCBI Taxonomy" id="8010"/>
    <lineage>
        <taxon>Eukaryota</taxon>
        <taxon>Metazoa</taxon>
        <taxon>Chordata</taxon>
        <taxon>Craniata</taxon>
        <taxon>Vertebrata</taxon>
        <taxon>Euteleostomi</taxon>
        <taxon>Actinopterygii</taxon>
        <taxon>Neopterygii</taxon>
        <taxon>Teleostei</taxon>
        <taxon>Protacanthopterygii</taxon>
        <taxon>Esociformes</taxon>
        <taxon>Esocidae</taxon>
        <taxon>Esox</taxon>
    </lineage>
</organism>
<keyword evidence="1" id="KW-0479">Metal-binding</keyword>
<dbReference type="Pfam" id="PF13765">
    <property type="entry name" value="PRY"/>
    <property type="match status" value="1"/>
</dbReference>
<dbReference type="InterPro" id="IPR003877">
    <property type="entry name" value="SPRY_dom"/>
</dbReference>
<dbReference type="InterPro" id="IPR043136">
    <property type="entry name" value="B30.2/SPRY_sf"/>
</dbReference>
<dbReference type="Proteomes" id="UP000265140">
    <property type="component" value="Chromosome 20"/>
</dbReference>
<dbReference type="InterPro" id="IPR027370">
    <property type="entry name" value="Znf-RING_euk"/>
</dbReference>
<dbReference type="InParanoid" id="A0A3P8YXQ6"/>
<dbReference type="GO" id="GO:0016567">
    <property type="term" value="P:protein ubiquitination"/>
    <property type="evidence" value="ECO:0007669"/>
    <property type="project" value="InterPro"/>
</dbReference>
<dbReference type="FunFam" id="2.60.120.920:FF:000004">
    <property type="entry name" value="Butyrophilin subfamily 1 member A1"/>
    <property type="match status" value="1"/>
</dbReference>
<dbReference type="InterPro" id="IPR000315">
    <property type="entry name" value="Znf_B-box"/>
</dbReference>
<dbReference type="SMART" id="SM00336">
    <property type="entry name" value="BBOX"/>
    <property type="match status" value="1"/>
</dbReference>
<keyword evidence="3" id="KW-0862">Zinc</keyword>
<dbReference type="Pfam" id="PF00622">
    <property type="entry name" value="SPRY"/>
    <property type="match status" value="1"/>
</dbReference>
<dbReference type="PRINTS" id="PR01407">
    <property type="entry name" value="BUTYPHLNCDUF"/>
</dbReference>
<reference evidence="10" key="1">
    <citation type="journal article" date="2014" name="PLoS ONE">
        <title>The genome and linkage map of the northern pike (Esox lucius): conserved synteny revealed between the salmonid sister group and the Neoteleostei.</title>
        <authorList>
            <person name="Rondeau E.B."/>
            <person name="Minkley D.R."/>
            <person name="Leong J.S."/>
            <person name="Messmer A.M."/>
            <person name="Jantzen J.R."/>
            <person name="von Schalburg K.R."/>
            <person name="Lemon C."/>
            <person name="Bird N.H."/>
            <person name="Koop B.F."/>
        </authorList>
    </citation>
    <scope>NUCLEOTIDE SEQUENCE</scope>
</reference>
<dbReference type="SMART" id="SM00589">
    <property type="entry name" value="PRY"/>
    <property type="match status" value="1"/>
</dbReference>
<dbReference type="InterPro" id="IPR001870">
    <property type="entry name" value="B30.2/SPRY"/>
</dbReference>
<keyword evidence="2 4" id="KW-0863">Zinc-finger</keyword>